<name>A0A521G2A2_9BACT</name>
<dbReference type="NCBIfam" id="NF037970">
    <property type="entry name" value="vanZ_1"/>
    <property type="match status" value="1"/>
</dbReference>
<keyword evidence="1" id="KW-0812">Transmembrane</keyword>
<reference evidence="3" key="1">
    <citation type="submission" date="2017-07" db="EMBL/GenBank/DDBJ databases">
        <title>The cable genome - Insights into the physiology and evolution of filamentous bacteria capable of sulfide oxidation via long distance electron transfer.</title>
        <authorList>
            <person name="Thorup C."/>
            <person name="Bjerg J.T."/>
            <person name="Schreiber L."/>
            <person name="Nielsen L.P."/>
            <person name="Kjeldsen K.U."/>
            <person name="Boesen T."/>
            <person name="Boggild A."/>
            <person name="Meysman F."/>
            <person name="Geelhoed J."/>
            <person name="Schramm A."/>
        </authorList>
    </citation>
    <scope>NUCLEOTIDE SEQUENCE [LARGE SCALE GENOMIC DNA]</scope>
    <source>
        <strain evidence="3">GS</strain>
    </source>
</reference>
<evidence type="ECO:0000313" key="4">
    <source>
        <dbReference type="Proteomes" id="UP000316238"/>
    </source>
</evidence>
<feature type="transmembrane region" description="Helical" evidence="1">
    <location>
        <begin position="114"/>
        <end position="131"/>
    </location>
</feature>
<gene>
    <name evidence="3" type="ORF">CDV28_11018</name>
</gene>
<feature type="transmembrane region" description="Helical" evidence="1">
    <location>
        <begin position="82"/>
        <end position="102"/>
    </location>
</feature>
<dbReference type="EMBL" id="NQJD01000010">
    <property type="protein sequence ID" value="TAA75150.1"/>
    <property type="molecule type" value="Genomic_DNA"/>
</dbReference>
<keyword evidence="1" id="KW-0472">Membrane</keyword>
<dbReference type="InterPro" id="IPR006976">
    <property type="entry name" value="VanZ-like"/>
</dbReference>
<accession>A0A521G2A2</accession>
<dbReference type="PANTHER" id="PTHR28008">
    <property type="entry name" value="DOMAIN PROTEIN, PUTATIVE (AFU_ORTHOLOGUE AFUA_3G10980)-RELATED"/>
    <property type="match status" value="1"/>
</dbReference>
<dbReference type="Pfam" id="PF04892">
    <property type="entry name" value="VanZ"/>
    <property type="match status" value="1"/>
</dbReference>
<evidence type="ECO:0000313" key="3">
    <source>
        <dbReference type="EMBL" id="TAA75150.1"/>
    </source>
</evidence>
<keyword evidence="4" id="KW-1185">Reference proteome</keyword>
<evidence type="ECO:0000256" key="1">
    <source>
        <dbReference type="SAM" id="Phobius"/>
    </source>
</evidence>
<sequence>MTRQATLIHRVTLLASVGFLAFILWLIYMADTGTGASNILFKMSYRLSYGDKIGHLLLFGPLTLGVNASLKFKKIQLGGRGNIYLGTLLVACFVLTEELSQYFLPTRTVEALDLLADSVGITFFTWLSFWIDRRQNQP</sequence>
<feature type="transmembrane region" description="Helical" evidence="1">
    <location>
        <begin position="53"/>
        <end position="70"/>
    </location>
</feature>
<dbReference type="AlphaFoldDB" id="A0A521G2A2"/>
<proteinExistence type="predicted"/>
<feature type="transmembrane region" description="Helical" evidence="1">
    <location>
        <begin position="7"/>
        <end position="28"/>
    </location>
</feature>
<keyword evidence="1" id="KW-1133">Transmembrane helix</keyword>
<protein>
    <submittedName>
        <fullName evidence="3">VanZ like family protein</fullName>
    </submittedName>
</protein>
<organism evidence="3 4">
    <name type="scientific">Candidatus Electronema aureum</name>
    <dbReference type="NCBI Taxonomy" id="2005002"/>
    <lineage>
        <taxon>Bacteria</taxon>
        <taxon>Pseudomonadati</taxon>
        <taxon>Thermodesulfobacteriota</taxon>
        <taxon>Desulfobulbia</taxon>
        <taxon>Desulfobulbales</taxon>
        <taxon>Desulfobulbaceae</taxon>
        <taxon>Candidatus Electronema</taxon>
    </lineage>
</organism>
<feature type="domain" description="VanZ-like" evidence="2">
    <location>
        <begin position="42"/>
        <end position="129"/>
    </location>
</feature>
<evidence type="ECO:0000259" key="2">
    <source>
        <dbReference type="Pfam" id="PF04892"/>
    </source>
</evidence>
<comment type="caution">
    <text evidence="3">The sequence shown here is derived from an EMBL/GenBank/DDBJ whole genome shotgun (WGS) entry which is preliminary data.</text>
</comment>
<dbReference type="PANTHER" id="PTHR28008:SF1">
    <property type="entry name" value="DOMAIN PROTEIN, PUTATIVE (AFU_ORTHOLOGUE AFUA_3G10980)-RELATED"/>
    <property type="match status" value="1"/>
</dbReference>
<dbReference type="Proteomes" id="UP000316238">
    <property type="component" value="Unassembled WGS sequence"/>
</dbReference>